<name>A0A918M4W9_9ACTN</name>
<evidence type="ECO:0000256" key="3">
    <source>
        <dbReference type="ARBA" id="ARBA00023004"/>
    </source>
</evidence>
<dbReference type="PANTHER" id="PTHR10696:SF56">
    <property type="entry name" value="TAUD_TFDA-LIKE DOMAIN-CONTAINING PROTEIN"/>
    <property type="match status" value="1"/>
</dbReference>
<dbReference type="PANTHER" id="PTHR10696">
    <property type="entry name" value="GAMMA-BUTYROBETAINE HYDROXYLASE-RELATED"/>
    <property type="match status" value="1"/>
</dbReference>
<gene>
    <name evidence="7" type="ORF">GCM10010274_27080</name>
</gene>
<evidence type="ECO:0000256" key="1">
    <source>
        <dbReference type="ARBA" id="ARBA00001954"/>
    </source>
</evidence>
<evidence type="ECO:0000256" key="4">
    <source>
        <dbReference type="ARBA" id="ARBA00023194"/>
    </source>
</evidence>
<dbReference type="InterPro" id="IPR050411">
    <property type="entry name" value="AlphaKG_dependent_hydroxylases"/>
</dbReference>
<dbReference type="Gene3D" id="3.60.130.10">
    <property type="entry name" value="Clavaminate synthase-like"/>
    <property type="match status" value="1"/>
</dbReference>
<protein>
    <recommendedName>
        <fullName evidence="6">TauD/TfdA-like domain-containing protein</fullName>
    </recommendedName>
</protein>
<feature type="domain" description="TauD/TfdA-like" evidence="6">
    <location>
        <begin position="62"/>
        <end position="308"/>
    </location>
</feature>
<organism evidence="7 8">
    <name type="scientific">Streptomyces lavendofoliae</name>
    <dbReference type="NCBI Taxonomy" id="67314"/>
    <lineage>
        <taxon>Bacteria</taxon>
        <taxon>Bacillati</taxon>
        <taxon>Actinomycetota</taxon>
        <taxon>Actinomycetes</taxon>
        <taxon>Kitasatosporales</taxon>
        <taxon>Streptomycetaceae</taxon>
        <taxon>Streptomyces</taxon>
    </lineage>
</organism>
<feature type="region of interest" description="Disordered" evidence="5">
    <location>
        <begin position="37"/>
        <end position="64"/>
    </location>
</feature>
<reference evidence="7" key="2">
    <citation type="submission" date="2020-09" db="EMBL/GenBank/DDBJ databases">
        <authorList>
            <person name="Sun Q."/>
            <person name="Ohkuma M."/>
        </authorList>
    </citation>
    <scope>NUCLEOTIDE SEQUENCE</scope>
    <source>
        <strain evidence="7">JCM 4391</strain>
    </source>
</reference>
<dbReference type="RefSeq" id="WP_189551045.1">
    <property type="nucleotide sequence ID" value="NZ_BMTP01000006.1"/>
</dbReference>
<reference evidence="7" key="1">
    <citation type="journal article" date="2014" name="Int. J. Syst. Evol. Microbiol.">
        <title>Complete genome sequence of Corynebacterium casei LMG S-19264T (=DSM 44701T), isolated from a smear-ripened cheese.</title>
        <authorList>
            <consortium name="US DOE Joint Genome Institute (JGI-PGF)"/>
            <person name="Walter F."/>
            <person name="Albersmeier A."/>
            <person name="Kalinowski J."/>
            <person name="Ruckert C."/>
        </authorList>
    </citation>
    <scope>NUCLEOTIDE SEQUENCE</scope>
    <source>
        <strain evidence="7">JCM 4391</strain>
    </source>
</reference>
<keyword evidence="8" id="KW-1185">Reference proteome</keyword>
<accession>A0A918M4W9</accession>
<evidence type="ECO:0000259" key="6">
    <source>
        <dbReference type="Pfam" id="PF02668"/>
    </source>
</evidence>
<evidence type="ECO:0000313" key="8">
    <source>
        <dbReference type="Proteomes" id="UP000636661"/>
    </source>
</evidence>
<sequence>MSTERVAAPGGPRDWTRDTLREDDWLLTLPAAWTDGARADRAGGLRPAGQPPPPDPGEPPDLPAGLFARLAEQLARGPGFAVVRGGPLTGLSDARCLDLAHRFAARLGTPRPPDAPEQGHVLVTSRLPSGHPAADAVRGGVDDRHLALHTDRAGPPGPPHLLGLLCVRQAAHGGASLLAGGATVHDRLLARHPAVLGRLYRDFRFGRDDGFDRVHPVFERRAGEVLTRYNRYWIERAHREAGEPLSVADRTALDAFDEVLADPGTVLRIRLRPGDFLLLDNTAVLHGRTAFTDASDDPLRRRCLVRVWVDRPTRPGTGRPAGYRVPGK</sequence>
<evidence type="ECO:0000313" key="7">
    <source>
        <dbReference type="EMBL" id="GGU38316.1"/>
    </source>
</evidence>
<comment type="caution">
    <text evidence="7">The sequence shown here is derived from an EMBL/GenBank/DDBJ whole genome shotgun (WGS) entry which is preliminary data.</text>
</comment>
<dbReference type="GO" id="GO:0016491">
    <property type="term" value="F:oxidoreductase activity"/>
    <property type="evidence" value="ECO:0007669"/>
    <property type="project" value="UniProtKB-KW"/>
</dbReference>
<dbReference type="InterPro" id="IPR003819">
    <property type="entry name" value="TauD/TfdA-like"/>
</dbReference>
<dbReference type="Proteomes" id="UP000636661">
    <property type="component" value="Unassembled WGS sequence"/>
</dbReference>
<keyword evidence="4" id="KW-0045">Antibiotic biosynthesis</keyword>
<keyword evidence="2" id="KW-0560">Oxidoreductase</keyword>
<comment type="cofactor">
    <cofactor evidence="1">
        <name>Fe(2+)</name>
        <dbReference type="ChEBI" id="CHEBI:29033"/>
    </cofactor>
</comment>
<dbReference type="Pfam" id="PF02668">
    <property type="entry name" value="TauD"/>
    <property type="match status" value="1"/>
</dbReference>
<dbReference type="AlphaFoldDB" id="A0A918M4W9"/>
<keyword evidence="3" id="KW-0408">Iron</keyword>
<dbReference type="SUPFAM" id="SSF51197">
    <property type="entry name" value="Clavaminate synthase-like"/>
    <property type="match status" value="1"/>
</dbReference>
<proteinExistence type="predicted"/>
<dbReference type="InterPro" id="IPR042098">
    <property type="entry name" value="TauD-like_sf"/>
</dbReference>
<evidence type="ECO:0000256" key="2">
    <source>
        <dbReference type="ARBA" id="ARBA00023002"/>
    </source>
</evidence>
<evidence type="ECO:0000256" key="5">
    <source>
        <dbReference type="SAM" id="MobiDB-lite"/>
    </source>
</evidence>
<feature type="compositionally biased region" description="Pro residues" evidence="5">
    <location>
        <begin position="49"/>
        <end position="62"/>
    </location>
</feature>
<dbReference type="GO" id="GO:0017000">
    <property type="term" value="P:antibiotic biosynthetic process"/>
    <property type="evidence" value="ECO:0007669"/>
    <property type="project" value="UniProtKB-KW"/>
</dbReference>
<dbReference type="EMBL" id="BMTP01000006">
    <property type="protein sequence ID" value="GGU38316.1"/>
    <property type="molecule type" value="Genomic_DNA"/>
</dbReference>